<evidence type="ECO:0000313" key="4">
    <source>
        <dbReference type="Proteomes" id="UP001221268"/>
    </source>
</evidence>
<proteinExistence type="inferred from homology"/>
<dbReference type="PANTHER" id="PTHR21600">
    <property type="entry name" value="MITOCHONDRIAL RNA PSEUDOURIDINE SYNTHASE"/>
    <property type="match status" value="1"/>
</dbReference>
<dbReference type="SUPFAM" id="SSF55120">
    <property type="entry name" value="Pseudouridine synthase"/>
    <property type="match status" value="1"/>
</dbReference>
<feature type="domain" description="Pseudouridine synthase RsuA/RluA-like" evidence="2">
    <location>
        <begin position="43"/>
        <end position="186"/>
    </location>
</feature>
<name>A0ABY7RJN6_9NEIS</name>
<organism evidence="3 4">
    <name type="scientific">Neisseria lisongii</name>
    <dbReference type="NCBI Taxonomy" id="2912188"/>
    <lineage>
        <taxon>Bacteria</taxon>
        <taxon>Pseudomonadati</taxon>
        <taxon>Pseudomonadota</taxon>
        <taxon>Betaproteobacteria</taxon>
        <taxon>Neisseriales</taxon>
        <taxon>Neisseriaceae</taxon>
        <taxon>Neisseria</taxon>
    </lineage>
</organism>
<dbReference type="InterPro" id="IPR006508">
    <property type="entry name" value="PsdUridine_synth_RluA-like"/>
</dbReference>
<dbReference type="PANTHER" id="PTHR21600:SF87">
    <property type="entry name" value="RNA PSEUDOURIDYLATE SYNTHASE DOMAIN-CONTAINING PROTEIN 1"/>
    <property type="match status" value="1"/>
</dbReference>
<comment type="similarity">
    <text evidence="1">Belongs to the pseudouridine synthase RluA family.</text>
</comment>
<dbReference type="InterPro" id="IPR020103">
    <property type="entry name" value="PsdUridine_synth_cat_dom_sf"/>
</dbReference>
<dbReference type="Pfam" id="PF00805">
    <property type="entry name" value="Pentapeptide"/>
    <property type="match status" value="1"/>
</dbReference>
<dbReference type="PROSITE" id="PS01129">
    <property type="entry name" value="PSI_RLU"/>
    <property type="match status" value="1"/>
</dbReference>
<reference evidence="3 4" key="1">
    <citation type="submission" date="2023-01" db="EMBL/GenBank/DDBJ databases">
        <authorList>
            <person name="Yang C."/>
        </authorList>
    </citation>
    <scope>NUCLEOTIDE SEQUENCE [LARGE SCALE GENOMIC DNA]</scope>
    <source>
        <strain evidence="3 4">ZJ106</strain>
    </source>
</reference>
<dbReference type="CDD" id="cd02869">
    <property type="entry name" value="PseudoU_synth_RluA_like"/>
    <property type="match status" value="1"/>
</dbReference>
<gene>
    <name evidence="3" type="ORF">PJU73_09040</name>
</gene>
<dbReference type="Proteomes" id="UP001221268">
    <property type="component" value="Chromosome"/>
</dbReference>
<dbReference type="InterPro" id="IPR006224">
    <property type="entry name" value="PsdUridine_synth_RluA-like_CS"/>
</dbReference>
<dbReference type="NCBIfam" id="TIGR01621">
    <property type="entry name" value="RluA-like"/>
    <property type="match status" value="1"/>
</dbReference>
<dbReference type="Gene3D" id="3.30.2350.10">
    <property type="entry name" value="Pseudouridine synthase"/>
    <property type="match status" value="1"/>
</dbReference>
<evidence type="ECO:0000256" key="1">
    <source>
        <dbReference type="ARBA" id="ARBA00010876"/>
    </source>
</evidence>
<dbReference type="InterPro" id="IPR006145">
    <property type="entry name" value="PsdUridine_synth_RsuA/RluA"/>
</dbReference>
<dbReference type="Pfam" id="PF00849">
    <property type="entry name" value="PseudoU_synth_2"/>
    <property type="match status" value="1"/>
</dbReference>
<dbReference type="InterPro" id="IPR050188">
    <property type="entry name" value="RluA_PseudoU_synthase"/>
</dbReference>
<protein>
    <submittedName>
        <fullName evidence="3">TIGR01621 family pseudouridine synthase</fullName>
    </submittedName>
</protein>
<dbReference type="EMBL" id="CP116766">
    <property type="protein sequence ID" value="WCL71456.1"/>
    <property type="molecule type" value="Genomic_DNA"/>
</dbReference>
<accession>A0ABY7RJN6</accession>
<evidence type="ECO:0000313" key="3">
    <source>
        <dbReference type="EMBL" id="WCL71456.1"/>
    </source>
</evidence>
<sequence length="245" mass="27099">MSEANFCEAKMRQASFSEAKMRETDFSETKISGMWEILLRHKDFVAINKPAGVAVHQEEGAVNLSQTLAQQLGVPQVWLLHRLDKPTSGVLLFALNREAAGVLAAQFADKTMRKTYWALGDAKPLKKQGWVKGSMVKSRRGTWRLARSGGNQAVTYFNSFSLAPKLRLFVLQPHTGKTHQLRVALKSLGSPIIGDTLYGGTPAARMFLHARELAFSHQGETFRITAPLDTAWPTEYISATLGEAV</sequence>
<dbReference type="SUPFAM" id="SSF141571">
    <property type="entry name" value="Pentapeptide repeat-like"/>
    <property type="match status" value="1"/>
</dbReference>
<dbReference type="InterPro" id="IPR001646">
    <property type="entry name" value="5peptide_repeat"/>
</dbReference>
<keyword evidence="4" id="KW-1185">Reference proteome</keyword>
<dbReference type="RefSeq" id="WP_272607242.1">
    <property type="nucleotide sequence ID" value="NZ_CP116766.1"/>
</dbReference>
<evidence type="ECO:0000259" key="2">
    <source>
        <dbReference type="Pfam" id="PF00849"/>
    </source>
</evidence>